<name>E0VSB3_PEDHC</name>
<dbReference type="InParanoid" id="E0VSB3"/>
<dbReference type="InterPro" id="IPR027993">
    <property type="entry name" value="DUF4495"/>
</dbReference>
<reference evidence="1" key="2">
    <citation type="submission" date="2007-04" db="EMBL/GenBank/DDBJ databases">
        <title>The genome of the human body louse.</title>
        <authorList>
            <consortium name="The Human Body Louse Genome Consortium"/>
            <person name="Kirkness E."/>
            <person name="Walenz B."/>
            <person name="Hass B."/>
            <person name="Bruggner R."/>
            <person name="Strausberg R."/>
        </authorList>
    </citation>
    <scope>NUCLEOTIDE SEQUENCE</scope>
    <source>
        <strain evidence="1">USDA</strain>
    </source>
</reference>
<dbReference type="EMBL" id="AAZO01005094">
    <property type="status" value="NOT_ANNOTATED_CDS"/>
    <property type="molecule type" value="Genomic_DNA"/>
</dbReference>
<dbReference type="Proteomes" id="UP000009046">
    <property type="component" value="Unassembled WGS sequence"/>
</dbReference>
<evidence type="ECO:0000313" key="3">
    <source>
        <dbReference type="Proteomes" id="UP000009046"/>
    </source>
</evidence>
<dbReference type="HOGENOM" id="CLU_018109_0_0_1"/>
<proteinExistence type="predicted"/>
<dbReference type="PANTHER" id="PTHR33960">
    <property type="entry name" value="SIMILAR TO KIAA0825 PROTEIN"/>
    <property type="match status" value="1"/>
</dbReference>
<evidence type="ECO:0000313" key="2">
    <source>
        <dbReference type="EnsemblMetazoa" id="PHUM414890-PA"/>
    </source>
</evidence>
<accession>E0VSB3</accession>
<dbReference type="EnsemblMetazoa" id="PHUM414890-RA">
    <property type="protein sequence ID" value="PHUM414890-PA"/>
    <property type="gene ID" value="PHUM414890"/>
</dbReference>
<reference evidence="2" key="3">
    <citation type="submission" date="2021-02" db="UniProtKB">
        <authorList>
            <consortium name="EnsemblMetazoa"/>
        </authorList>
    </citation>
    <scope>IDENTIFICATION</scope>
    <source>
        <strain evidence="2">USDA</strain>
    </source>
</reference>
<reference evidence="1" key="1">
    <citation type="submission" date="2007-04" db="EMBL/GenBank/DDBJ databases">
        <title>Annotation of Pediculus humanus corporis strain USDA.</title>
        <authorList>
            <person name="Kirkness E."/>
            <person name="Hannick L."/>
            <person name="Hass B."/>
            <person name="Bruggner R."/>
            <person name="Lawson D."/>
            <person name="Bidwell S."/>
            <person name="Joardar V."/>
            <person name="Caler E."/>
            <person name="Walenz B."/>
            <person name="Inman J."/>
            <person name="Schobel S."/>
            <person name="Galinsky K."/>
            <person name="Amedeo P."/>
            <person name="Strausberg R."/>
        </authorList>
    </citation>
    <scope>NUCLEOTIDE SEQUENCE</scope>
    <source>
        <strain evidence="1">USDA</strain>
    </source>
</reference>
<dbReference type="eggNOG" id="ENOG502QUZJ">
    <property type="taxonomic scope" value="Eukaryota"/>
</dbReference>
<evidence type="ECO:0000313" key="1">
    <source>
        <dbReference type="EMBL" id="EEB16269.1"/>
    </source>
</evidence>
<protein>
    <submittedName>
        <fullName evidence="1 2">Uncharacterized protein</fullName>
    </submittedName>
</protein>
<dbReference type="OrthoDB" id="10007406at2759"/>
<dbReference type="PANTHER" id="PTHR33960:SF1">
    <property type="entry name" value="SIMILAR TO KIAA0825 PROTEIN"/>
    <property type="match status" value="1"/>
</dbReference>
<keyword evidence="3" id="KW-1185">Reference proteome</keyword>
<dbReference type="KEGG" id="phu:Phum_PHUM414890"/>
<dbReference type="Pfam" id="PF14906">
    <property type="entry name" value="DUF4495"/>
    <property type="match status" value="1"/>
</dbReference>
<dbReference type="STRING" id="121224.E0VSB3"/>
<gene>
    <name evidence="2" type="primary">8234330</name>
    <name evidence="1" type="ORF">Phum_PHUM414890</name>
</gene>
<dbReference type="EMBL" id="DS235748">
    <property type="protein sequence ID" value="EEB16269.1"/>
    <property type="molecule type" value="Genomic_DNA"/>
</dbReference>
<dbReference type="VEuPathDB" id="VectorBase:PHUM414890"/>
<organism>
    <name type="scientific">Pediculus humanus subsp. corporis</name>
    <name type="common">Body louse</name>
    <dbReference type="NCBI Taxonomy" id="121224"/>
    <lineage>
        <taxon>Eukaryota</taxon>
        <taxon>Metazoa</taxon>
        <taxon>Ecdysozoa</taxon>
        <taxon>Arthropoda</taxon>
        <taxon>Hexapoda</taxon>
        <taxon>Insecta</taxon>
        <taxon>Pterygota</taxon>
        <taxon>Neoptera</taxon>
        <taxon>Paraneoptera</taxon>
        <taxon>Psocodea</taxon>
        <taxon>Troctomorpha</taxon>
        <taxon>Phthiraptera</taxon>
        <taxon>Anoplura</taxon>
        <taxon>Pediculidae</taxon>
        <taxon>Pediculus</taxon>
    </lineage>
</organism>
<dbReference type="GeneID" id="8234330"/>
<sequence length="764" mass="86425">MEVMEDGNLLDRVRILLQRDLDYYNQHQAVLQENLCSGVVGGLLDFPRYASFAAVKLVTWWEAQFKSAFQKPSGLSGIAVESNEGADRGCGGIAVILAPKEFLKVIEDTAAQLLEHLHILSQEALDHADLTVLTGTLGASALVKNTLWCYNEHLNLKEGLSLHESYKNYKEMSEALAERLLDLHCRLLSLYVLQDADSLSWDYPHPFFEGERGSFVIQMWWLYMQGTRQDLWNTVPPKTAQRVLAGMLNETLTILASRYCQAEPSPARLSLLVTDIGNLLLCVNEILPSICSNASEFLGFSNSKILRDIHCKCHQLLLCLSLRGCPLSILYKLFKNGFDDVIAFENRAKSIAPWLIFVSPELLQLSLGERLTSISDEYAIMLELKVLIAQPQPCYPLLLHVLTMREYKVITLLLKKISLLLSEEKKLKEKKEEDVKSKDVNCGGFLCSESGNCQFISSNSNNLFSAVAFVLMNVCTTEDFNKCITYAFELIEPNWACCLDRHQIWNLKYPPWLSAFTSELEIPLKPLVKTLIENGNCNKNLEFCIDLTLESLLKLKDVLPPHVFKVAIVLQENIPADINPIGNSVLLQMLIMVVYALLVSSENDAALALAEALCHLEVPVHIVEQLEKGLEEFIDDHELALVSDVTVSRILFTKFGRQAMKVLYHSIVEHSEWFMSSLIPEYPSTKPSNKLLYIMFHIGIRPFDQILTGEWKPDYLKILERPLSLTKETTWMHLSKRPEFVNPSILSKHDKTVVETISSLFLGD</sequence>
<dbReference type="AlphaFoldDB" id="E0VSB3"/>
<dbReference type="RefSeq" id="XP_002429007.1">
    <property type="nucleotide sequence ID" value="XM_002428962.1"/>
</dbReference>
<dbReference type="OMA" id="HVCESGE"/>
<dbReference type="CTD" id="8234330"/>